<protein>
    <submittedName>
        <fullName evidence="3">Glycosyltransferase</fullName>
    </submittedName>
</protein>
<dbReference type="InterPro" id="IPR007235">
    <property type="entry name" value="Glyco_trans_28_C"/>
</dbReference>
<feature type="domain" description="Glycosyl transferase family 28 C-terminal" evidence="2">
    <location>
        <begin position="7"/>
        <end position="142"/>
    </location>
</feature>
<accession>A0ABV7Y7F9</accession>
<proteinExistence type="predicted"/>
<dbReference type="RefSeq" id="WP_205117444.1">
    <property type="nucleotide sequence ID" value="NZ_JAFBCM010000001.1"/>
</dbReference>
<dbReference type="EMBL" id="JBHRZH010000006">
    <property type="protein sequence ID" value="MFC3761231.1"/>
    <property type="molecule type" value="Genomic_DNA"/>
</dbReference>
<comment type="caution">
    <text evidence="3">The sequence shown here is derived from an EMBL/GenBank/DDBJ whole genome shotgun (WGS) entry which is preliminary data.</text>
</comment>
<dbReference type="Proteomes" id="UP001595699">
    <property type="component" value="Unassembled WGS sequence"/>
</dbReference>
<evidence type="ECO:0000313" key="3">
    <source>
        <dbReference type="EMBL" id="MFC3761231.1"/>
    </source>
</evidence>
<feature type="region of interest" description="Disordered" evidence="1">
    <location>
        <begin position="170"/>
        <end position="190"/>
    </location>
</feature>
<reference evidence="4" key="1">
    <citation type="journal article" date="2019" name="Int. J. Syst. Evol. Microbiol.">
        <title>The Global Catalogue of Microorganisms (GCM) 10K type strain sequencing project: providing services to taxonomists for standard genome sequencing and annotation.</title>
        <authorList>
            <consortium name="The Broad Institute Genomics Platform"/>
            <consortium name="The Broad Institute Genome Sequencing Center for Infectious Disease"/>
            <person name="Wu L."/>
            <person name="Ma J."/>
        </authorList>
    </citation>
    <scope>NUCLEOTIDE SEQUENCE [LARGE SCALE GENOMIC DNA]</scope>
    <source>
        <strain evidence="4">CGMCC 4.7241</strain>
    </source>
</reference>
<dbReference type="Gene3D" id="3.40.50.2000">
    <property type="entry name" value="Glycogen Phosphorylase B"/>
    <property type="match status" value="1"/>
</dbReference>
<feature type="compositionally biased region" description="Basic residues" evidence="1">
    <location>
        <begin position="175"/>
        <end position="190"/>
    </location>
</feature>
<organism evidence="3 4">
    <name type="scientific">Tenggerimyces flavus</name>
    <dbReference type="NCBI Taxonomy" id="1708749"/>
    <lineage>
        <taxon>Bacteria</taxon>
        <taxon>Bacillati</taxon>
        <taxon>Actinomycetota</taxon>
        <taxon>Actinomycetes</taxon>
        <taxon>Propionibacteriales</taxon>
        <taxon>Nocardioidaceae</taxon>
        <taxon>Tenggerimyces</taxon>
    </lineage>
</organism>
<evidence type="ECO:0000313" key="4">
    <source>
        <dbReference type="Proteomes" id="UP001595699"/>
    </source>
</evidence>
<keyword evidence="4" id="KW-1185">Reference proteome</keyword>
<evidence type="ECO:0000256" key="1">
    <source>
        <dbReference type="SAM" id="MobiDB-lite"/>
    </source>
</evidence>
<dbReference type="Pfam" id="PF04101">
    <property type="entry name" value="Glyco_tran_28_C"/>
    <property type="match status" value="1"/>
</dbReference>
<evidence type="ECO:0000259" key="2">
    <source>
        <dbReference type="Pfam" id="PF04101"/>
    </source>
</evidence>
<gene>
    <name evidence="3" type="ORF">ACFOUW_10300</name>
</gene>
<sequence>MIVQPLVFVTVGSDHHRFDRLMEWTEDWLASVGGNVECVVQHMTSRLPLGAQGQQMYARDQMLDLMRNATVVVGQGGPGTIMDARSSGRLPVVVPRLSRLSEAVDDHQVAFTRRLAKDGYVKVAESVAALRAELDSALAEPSAYTVVDGRNDISGTIARFGSMVENLVERGTERRPHHHQPTHRLDIRRR</sequence>
<dbReference type="SUPFAM" id="SSF53756">
    <property type="entry name" value="UDP-Glycosyltransferase/glycogen phosphorylase"/>
    <property type="match status" value="1"/>
</dbReference>
<name>A0ABV7Y7F9_9ACTN</name>